<evidence type="ECO:0000313" key="3">
    <source>
        <dbReference type="EMBL" id="ACK51024.1"/>
    </source>
</evidence>
<sequence length="107" mass="11665">MEGAFSDSRSLMIFLALSVALGGAAAFSAGRALAIGWRPLWQGVFYALGVAAAVRFLHYALFAEPLLSPARFGLDSATALIFMLAGFFWTRRRRMKLQYGSILSRGD</sequence>
<name>B8ERH2_METSB</name>
<keyword evidence="1" id="KW-0472">Membrane</keyword>
<dbReference type="HOGENOM" id="CLU_147829_0_0_5"/>
<evidence type="ECO:0000259" key="2">
    <source>
        <dbReference type="Pfam" id="PF21741"/>
    </source>
</evidence>
<keyword evidence="1" id="KW-0812">Transmembrane</keyword>
<dbReference type="RefSeq" id="WP_012591094.1">
    <property type="nucleotide sequence ID" value="NC_011666.1"/>
</dbReference>
<reference evidence="3 4" key="1">
    <citation type="journal article" date="2010" name="J. Bacteriol.">
        <title>Complete genome sequence of the aerobic facultative methanotroph Methylocella silvestris BL2.</title>
        <authorList>
            <person name="Chen Y."/>
            <person name="Crombie A."/>
            <person name="Rahman M.T."/>
            <person name="Dedysh S.N."/>
            <person name="Liesack W."/>
            <person name="Stott M.B."/>
            <person name="Alam M."/>
            <person name="Theisen A.R."/>
            <person name="Murrell J.C."/>
            <person name="Dunfield P.F."/>
        </authorList>
    </citation>
    <scope>NUCLEOTIDE SEQUENCE [LARGE SCALE GENOMIC DNA]</scope>
    <source>
        <strain evidence="4">DSM 15510 / CIP 108128 / LMG 27833 / NCIMB 13906 / BL2</strain>
    </source>
</reference>
<dbReference type="AlphaFoldDB" id="B8ERH2"/>
<dbReference type="Proteomes" id="UP000002257">
    <property type="component" value="Chromosome"/>
</dbReference>
<organism evidence="3 4">
    <name type="scientific">Methylocella silvestris (strain DSM 15510 / CIP 108128 / LMG 27833 / NCIMB 13906 / BL2)</name>
    <dbReference type="NCBI Taxonomy" id="395965"/>
    <lineage>
        <taxon>Bacteria</taxon>
        <taxon>Pseudomonadati</taxon>
        <taxon>Pseudomonadota</taxon>
        <taxon>Alphaproteobacteria</taxon>
        <taxon>Hyphomicrobiales</taxon>
        <taxon>Beijerinckiaceae</taxon>
        <taxon>Methylocella</taxon>
    </lineage>
</organism>
<dbReference type="eggNOG" id="ENOG5032SWS">
    <property type="taxonomic scope" value="Bacteria"/>
</dbReference>
<evidence type="ECO:0000313" key="4">
    <source>
        <dbReference type="Proteomes" id="UP000002257"/>
    </source>
</evidence>
<feature type="transmembrane region" description="Helical" evidence="1">
    <location>
        <begin position="12"/>
        <end position="33"/>
    </location>
</feature>
<feature type="transmembrane region" description="Helical" evidence="1">
    <location>
        <begin position="72"/>
        <end position="90"/>
    </location>
</feature>
<protein>
    <recommendedName>
        <fullName evidence="2">DUF6867 domain-containing protein</fullName>
    </recommendedName>
</protein>
<keyword evidence="4" id="KW-1185">Reference proteome</keyword>
<dbReference type="OrthoDB" id="9806174at2"/>
<dbReference type="STRING" id="395965.Msil_2085"/>
<keyword evidence="1" id="KW-1133">Transmembrane helix</keyword>
<gene>
    <name evidence="3" type="ordered locus">Msil_2085</name>
</gene>
<accession>B8ERH2</accession>
<evidence type="ECO:0000256" key="1">
    <source>
        <dbReference type="SAM" id="Phobius"/>
    </source>
</evidence>
<feature type="domain" description="DUF6867" evidence="2">
    <location>
        <begin position="10"/>
        <end position="100"/>
    </location>
</feature>
<feature type="transmembrane region" description="Helical" evidence="1">
    <location>
        <begin position="40"/>
        <end position="60"/>
    </location>
</feature>
<proteinExistence type="predicted"/>
<dbReference type="EMBL" id="CP001280">
    <property type="protein sequence ID" value="ACK51024.1"/>
    <property type="molecule type" value="Genomic_DNA"/>
</dbReference>
<dbReference type="InterPro" id="IPR049201">
    <property type="entry name" value="DUF6867"/>
</dbReference>
<dbReference type="Pfam" id="PF21741">
    <property type="entry name" value="DUF6867"/>
    <property type="match status" value="1"/>
</dbReference>
<dbReference type="KEGG" id="msl:Msil_2085"/>